<reference evidence="2 3" key="1">
    <citation type="submission" date="2018-11" db="EMBL/GenBank/DDBJ databases">
        <authorList>
            <consortium name="Pathogen Informatics"/>
        </authorList>
    </citation>
    <scope>NUCLEOTIDE SEQUENCE [LARGE SCALE GENOMIC DNA]</scope>
</reference>
<evidence type="ECO:0000313" key="3">
    <source>
        <dbReference type="Proteomes" id="UP000278807"/>
    </source>
</evidence>
<dbReference type="Proteomes" id="UP000278807">
    <property type="component" value="Unassembled WGS sequence"/>
</dbReference>
<accession>A0A3P7SD92</accession>
<dbReference type="EMBL" id="UZAE01012523">
    <property type="protein sequence ID" value="VDO05531.1"/>
    <property type="molecule type" value="Genomic_DNA"/>
</dbReference>
<feature type="region of interest" description="Disordered" evidence="1">
    <location>
        <begin position="31"/>
        <end position="79"/>
    </location>
</feature>
<sequence length="104" mass="12124">MRLRNNHPRCTTLLFLRRTNCKNSLYHQETVHNTPSTTSKSLAREARSQKSAIYRNRSKTKKRGKIPKQRSVLHNGQPTKGIRYKTIQSNERQLSSITGDYKPE</sequence>
<proteinExistence type="predicted"/>
<dbReference type="AlphaFoldDB" id="A0A3P7SD92"/>
<gene>
    <name evidence="2" type="ORF">HNAJ_LOCUS9185</name>
</gene>
<organism evidence="2 3">
    <name type="scientific">Rodentolepis nana</name>
    <name type="common">Dwarf tapeworm</name>
    <name type="synonym">Hymenolepis nana</name>
    <dbReference type="NCBI Taxonomy" id="102285"/>
    <lineage>
        <taxon>Eukaryota</taxon>
        <taxon>Metazoa</taxon>
        <taxon>Spiralia</taxon>
        <taxon>Lophotrochozoa</taxon>
        <taxon>Platyhelminthes</taxon>
        <taxon>Cestoda</taxon>
        <taxon>Eucestoda</taxon>
        <taxon>Cyclophyllidea</taxon>
        <taxon>Hymenolepididae</taxon>
        <taxon>Rodentolepis</taxon>
    </lineage>
</organism>
<keyword evidence="3" id="KW-1185">Reference proteome</keyword>
<evidence type="ECO:0000313" key="2">
    <source>
        <dbReference type="EMBL" id="VDO05531.1"/>
    </source>
</evidence>
<feature type="compositionally biased region" description="Polar residues" evidence="1">
    <location>
        <begin position="31"/>
        <end position="41"/>
    </location>
</feature>
<feature type="compositionally biased region" description="Basic residues" evidence="1">
    <location>
        <begin position="56"/>
        <end position="68"/>
    </location>
</feature>
<evidence type="ECO:0000256" key="1">
    <source>
        <dbReference type="SAM" id="MobiDB-lite"/>
    </source>
</evidence>
<name>A0A3P7SD92_RODNA</name>
<protein>
    <submittedName>
        <fullName evidence="2">Uncharacterized protein</fullName>
    </submittedName>
</protein>